<dbReference type="InterPro" id="IPR050194">
    <property type="entry name" value="Glycosyltransferase_grp1"/>
</dbReference>
<dbReference type="PANTHER" id="PTHR45947:SF3">
    <property type="entry name" value="SULFOQUINOVOSYL TRANSFERASE SQD2"/>
    <property type="match status" value="1"/>
</dbReference>
<dbReference type="Gene3D" id="3.40.50.2000">
    <property type="entry name" value="Glycogen Phosphorylase B"/>
    <property type="match status" value="2"/>
</dbReference>
<dbReference type="SUPFAM" id="SSF53756">
    <property type="entry name" value="UDP-Glycosyltransferase/glycogen phosphorylase"/>
    <property type="match status" value="1"/>
</dbReference>
<feature type="domain" description="Glycosyl transferase family 1" evidence="1">
    <location>
        <begin position="220"/>
        <end position="369"/>
    </location>
</feature>
<proteinExistence type="predicted"/>
<name>A0A221T2G3_9DEIO</name>
<evidence type="ECO:0000313" key="2">
    <source>
        <dbReference type="EMBL" id="ASN83079.1"/>
    </source>
</evidence>
<dbReference type="RefSeq" id="WP_051307528.1">
    <property type="nucleotide sequence ID" value="NZ_CP021083.1"/>
</dbReference>
<dbReference type="KEGG" id="dfc:DFI_18065"/>
<dbReference type="GO" id="GO:0016757">
    <property type="term" value="F:glycosyltransferase activity"/>
    <property type="evidence" value="ECO:0007669"/>
    <property type="project" value="InterPro"/>
</dbReference>
<dbReference type="EMBL" id="CP021083">
    <property type="protein sequence ID" value="ASN83079.1"/>
    <property type="molecule type" value="Genomic_DNA"/>
</dbReference>
<protein>
    <recommendedName>
        <fullName evidence="1">Glycosyl transferase family 1 domain-containing protein</fullName>
    </recommendedName>
</protein>
<dbReference type="Pfam" id="PF00534">
    <property type="entry name" value="Glycos_transf_1"/>
    <property type="match status" value="1"/>
</dbReference>
<dbReference type="PANTHER" id="PTHR45947">
    <property type="entry name" value="SULFOQUINOVOSYL TRANSFERASE SQD2"/>
    <property type="match status" value="1"/>
</dbReference>
<evidence type="ECO:0000259" key="1">
    <source>
        <dbReference type="Pfam" id="PF00534"/>
    </source>
</evidence>
<organism evidence="2 3">
    <name type="scientific">Deinococcus ficus</name>
    <dbReference type="NCBI Taxonomy" id="317577"/>
    <lineage>
        <taxon>Bacteria</taxon>
        <taxon>Thermotogati</taxon>
        <taxon>Deinococcota</taxon>
        <taxon>Deinococci</taxon>
        <taxon>Deinococcales</taxon>
        <taxon>Deinococcaceae</taxon>
        <taxon>Deinococcus</taxon>
    </lineage>
</organism>
<sequence length="395" mass="44639">MEVTGARRTAPRSVPLYPAPQHPAPLRLVGLDLEYIADYRRDFSRNSALYRALDEHVQVVGRMSPTLSPGQKFLNRLGQIHPNLSRWRRNAGFNPQLFQKRTVVAGEYLAARRGEYDVVLQTYLQFAPAPGTGGAPYGVYLDATFDMSRRHYPGDHPLPRAAMDRWMTLERETYHRAARLFPWSDFTARSLIEEYGCDPSRVVRVGAGTNLMAPSLDGKRYEEPVALFVGMDFDRKGGQDVLRAFQDVRARLPDAQLWIVGPRLPKAPPQPGVHWLGRIADREKLAELYSRARVFVMPSFEPWGHVFCEAMGHGLPCIALNRGPAAEIVQDRQTGLLVEQGDREQLGEALHCLLNDAALAERLGRAAYRRVQEQYTWAHVVQRLLPHLTAMARGE</sequence>
<reference evidence="2 3" key="1">
    <citation type="submission" date="2017-05" db="EMBL/GenBank/DDBJ databases">
        <title>The complete genome sequence of Deinococcus ficus isolated from the rhizosphere of the Ficus religiosa L. in Taiwan.</title>
        <authorList>
            <person name="Wu K.-M."/>
            <person name="Liao T.-L."/>
            <person name="Liu Y.-M."/>
            <person name="Young C.-C."/>
            <person name="Tsai S.-F."/>
        </authorList>
    </citation>
    <scope>NUCLEOTIDE SEQUENCE [LARGE SCALE GENOMIC DNA]</scope>
    <source>
        <strain evidence="2 3">CC-FR2-10</strain>
        <plasmid evidence="3">pdfi2</plasmid>
    </source>
</reference>
<evidence type="ECO:0000313" key="3">
    <source>
        <dbReference type="Proteomes" id="UP000259030"/>
    </source>
</evidence>
<dbReference type="AlphaFoldDB" id="A0A221T2G3"/>
<gene>
    <name evidence="2" type="ORF">DFI_18065</name>
</gene>
<dbReference type="CDD" id="cd03801">
    <property type="entry name" value="GT4_PimA-like"/>
    <property type="match status" value="1"/>
</dbReference>
<accession>A0A221T2G3</accession>
<geneLocation type="plasmid" evidence="3">
    <name>pdfi2</name>
</geneLocation>
<keyword evidence="3" id="KW-1185">Reference proteome</keyword>
<dbReference type="STRING" id="317577.GCA_000419625_03337"/>
<dbReference type="Proteomes" id="UP000259030">
    <property type="component" value="Plasmid pDFI2"/>
</dbReference>
<dbReference type="InterPro" id="IPR001296">
    <property type="entry name" value="Glyco_trans_1"/>
</dbReference>
<keyword evidence="2" id="KW-0614">Plasmid</keyword>